<dbReference type="CDD" id="cd07709">
    <property type="entry name" value="flavodiiron_proteins_MBL-fold"/>
    <property type="match status" value="1"/>
</dbReference>
<dbReference type="Proteomes" id="UP000602260">
    <property type="component" value="Unassembled WGS sequence"/>
</dbReference>
<keyword evidence="3" id="KW-0813">Transport</keyword>
<protein>
    <submittedName>
        <fullName evidence="6">FprA family A-type flavoprotein</fullName>
    </submittedName>
</protein>
<accession>A0A8J6M499</accession>
<dbReference type="SUPFAM" id="SSF56281">
    <property type="entry name" value="Metallo-hydrolase/oxidoreductase"/>
    <property type="match status" value="1"/>
</dbReference>
<proteinExistence type="inferred from homology"/>
<dbReference type="Gene3D" id="3.60.15.10">
    <property type="entry name" value="Ribonuclease Z/Hydroxyacylglutathione hydrolase-like"/>
    <property type="match status" value="1"/>
</dbReference>
<evidence type="ECO:0000256" key="2">
    <source>
        <dbReference type="ARBA" id="ARBA00007121"/>
    </source>
</evidence>
<dbReference type="SMART" id="SM00849">
    <property type="entry name" value="Lactamase_B"/>
    <property type="match status" value="1"/>
</dbReference>
<dbReference type="InterPro" id="IPR051285">
    <property type="entry name" value="NADH_oxidoreductase_modular"/>
</dbReference>
<dbReference type="InterPro" id="IPR008254">
    <property type="entry name" value="Flavodoxin/NO_synth"/>
</dbReference>
<comment type="similarity">
    <text evidence="2">In the N-terminal section; belongs to the zinc metallo-hydrolase group 3 family.</text>
</comment>
<dbReference type="RefSeq" id="WP_186877815.1">
    <property type="nucleotide sequence ID" value="NZ_JACOPN010000002.1"/>
</dbReference>
<evidence type="ECO:0000313" key="6">
    <source>
        <dbReference type="EMBL" id="MBC5716342.1"/>
    </source>
</evidence>
<name>A0A8J6M499_9FIRM</name>
<dbReference type="InterPro" id="IPR029039">
    <property type="entry name" value="Flavoprotein-like_sf"/>
</dbReference>
<dbReference type="GO" id="GO:0016651">
    <property type="term" value="F:oxidoreductase activity, acting on NAD(P)H"/>
    <property type="evidence" value="ECO:0007669"/>
    <property type="project" value="UniProtKB-ARBA"/>
</dbReference>
<evidence type="ECO:0000313" key="7">
    <source>
        <dbReference type="Proteomes" id="UP000602260"/>
    </source>
</evidence>
<evidence type="ECO:0000256" key="4">
    <source>
        <dbReference type="ARBA" id="ARBA00022982"/>
    </source>
</evidence>
<dbReference type="AlphaFoldDB" id="A0A8J6M499"/>
<dbReference type="PANTHER" id="PTHR32145:SF20">
    <property type="entry name" value="FLAVOPROTEIN"/>
    <property type="match status" value="1"/>
</dbReference>
<evidence type="ECO:0000256" key="3">
    <source>
        <dbReference type="ARBA" id="ARBA00022448"/>
    </source>
</evidence>
<dbReference type="GO" id="GO:0009055">
    <property type="term" value="F:electron transfer activity"/>
    <property type="evidence" value="ECO:0007669"/>
    <property type="project" value="InterPro"/>
</dbReference>
<dbReference type="GO" id="GO:0046872">
    <property type="term" value="F:metal ion binding"/>
    <property type="evidence" value="ECO:0007669"/>
    <property type="project" value="InterPro"/>
</dbReference>
<organism evidence="6 7">
    <name type="scientific">Flintibacter faecis</name>
    <dbReference type="NCBI Taxonomy" id="2763047"/>
    <lineage>
        <taxon>Bacteria</taxon>
        <taxon>Bacillati</taxon>
        <taxon>Bacillota</taxon>
        <taxon>Clostridia</taxon>
        <taxon>Eubacteriales</taxon>
        <taxon>Flintibacter</taxon>
    </lineage>
</organism>
<dbReference type="Pfam" id="PF19583">
    <property type="entry name" value="ODP"/>
    <property type="match status" value="1"/>
</dbReference>
<feature type="domain" description="Flavodoxin-like" evidence="5">
    <location>
        <begin position="252"/>
        <end position="391"/>
    </location>
</feature>
<comment type="caution">
    <text evidence="6">The sequence shown here is derived from an EMBL/GenBank/DDBJ whole genome shotgun (WGS) entry which is preliminary data.</text>
</comment>
<dbReference type="Gene3D" id="3.40.50.360">
    <property type="match status" value="1"/>
</dbReference>
<sequence>MNAYPVTDAVTYVGADDPDLALFEGQHPVRPIGVSYNSYVITDQKIAVMDTVDARVTEAWLENLDYALDGRAPDYLIISHMEPDHAANVARLAALYPEMKLVGNAKTFAMLRQFFGPDAAPADRLVTVGEGDVLELGSHRLRFFLAPMVHWPEVMVTYEESEKLLFSADAFGRFGALSLTEKAPWAPQARRYYLNIVGKYGAQVQALLKKLAALPVEAILPLHGPVLTQEIGRCLELYDLWSSYRPEEPDRVLVAYASIYGHTKQAALALADLLTERGADVTTCDLTTTHVSDALTQAFCCGKLVLASVTYDGGLFPPMEELLNHLKAKNFQSRKIGLMENGSWAPQAARLMRARLEEMKNLTLCPTAVSIRSALNEGSRQQLEQLADELLAP</sequence>
<dbReference type="InterPro" id="IPR036866">
    <property type="entry name" value="RibonucZ/Hydroxyglut_hydro"/>
</dbReference>
<dbReference type="SUPFAM" id="SSF52218">
    <property type="entry name" value="Flavoproteins"/>
    <property type="match status" value="1"/>
</dbReference>
<dbReference type="PROSITE" id="PS50902">
    <property type="entry name" value="FLAVODOXIN_LIKE"/>
    <property type="match status" value="1"/>
</dbReference>
<evidence type="ECO:0000259" key="5">
    <source>
        <dbReference type="PROSITE" id="PS50902"/>
    </source>
</evidence>
<dbReference type="GO" id="GO:0010181">
    <property type="term" value="F:FMN binding"/>
    <property type="evidence" value="ECO:0007669"/>
    <property type="project" value="InterPro"/>
</dbReference>
<keyword evidence="4" id="KW-0249">Electron transport</keyword>
<dbReference type="InterPro" id="IPR016440">
    <property type="entry name" value="Rubredoxin-O_OxRdtase"/>
</dbReference>
<reference evidence="6" key="1">
    <citation type="submission" date="2020-08" db="EMBL/GenBank/DDBJ databases">
        <title>Genome public.</title>
        <authorList>
            <person name="Liu C."/>
            <person name="Sun Q."/>
        </authorList>
    </citation>
    <scope>NUCLEOTIDE SEQUENCE</scope>
    <source>
        <strain evidence="6">BX5</strain>
    </source>
</reference>
<dbReference type="EMBL" id="JACOPN010000002">
    <property type="protein sequence ID" value="MBC5716342.1"/>
    <property type="molecule type" value="Genomic_DNA"/>
</dbReference>
<dbReference type="InterPro" id="IPR001279">
    <property type="entry name" value="Metallo-B-lactamas"/>
</dbReference>
<keyword evidence="7" id="KW-1185">Reference proteome</keyword>
<dbReference type="InterPro" id="IPR045761">
    <property type="entry name" value="ODP_dom"/>
</dbReference>
<comment type="cofactor">
    <cofactor evidence="1">
        <name>Fe cation</name>
        <dbReference type="ChEBI" id="CHEBI:24875"/>
    </cofactor>
</comment>
<dbReference type="PIRSF" id="PIRSF005243">
    <property type="entry name" value="ROO"/>
    <property type="match status" value="1"/>
</dbReference>
<gene>
    <name evidence="6" type="ORF">H8S55_03220</name>
</gene>
<evidence type="ECO:0000256" key="1">
    <source>
        <dbReference type="ARBA" id="ARBA00001962"/>
    </source>
</evidence>
<dbReference type="PANTHER" id="PTHR32145">
    <property type="entry name" value="DIFLAVIN FLAVOPROTEIN A 2-RELATED"/>
    <property type="match status" value="1"/>
</dbReference>